<keyword evidence="1" id="KW-0812">Transmembrane</keyword>
<keyword evidence="2" id="KW-1185">Reference proteome</keyword>
<name>A0A0M3IGZ5_ASCLU</name>
<evidence type="ECO:0000313" key="3">
    <source>
        <dbReference type="WBParaSite" id="ALUE_0001762801-mRNA-1"/>
    </source>
</evidence>
<evidence type="ECO:0000313" key="2">
    <source>
        <dbReference type="Proteomes" id="UP000036681"/>
    </source>
</evidence>
<sequence>MLLSGRSCFRSLLALCRYQMGKSMPYRLAFLITARHSFATSSVTRTAPFVHLLSTSTVSMVMFSFLVGILRILRRF</sequence>
<organism evidence="2 3">
    <name type="scientific">Ascaris lumbricoides</name>
    <name type="common">Giant roundworm</name>
    <dbReference type="NCBI Taxonomy" id="6252"/>
    <lineage>
        <taxon>Eukaryota</taxon>
        <taxon>Metazoa</taxon>
        <taxon>Ecdysozoa</taxon>
        <taxon>Nematoda</taxon>
        <taxon>Chromadorea</taxon>
        <taxon>Rhabditida</taxon>
        <taxon>Spirurina</taxon>
        <taxon>Ascaridomorpha</taxon>
        <taxon>Ascaridoidea</taxon>
        <taxon>Ascarididae</taxon>
        <taxon>Ascaris</taxon>
    </lineage>
</organism>
<proteinExistence type="predicted"/>
<keyword evidence="1" id="KW-0472">Membrane</keyword>
<dbReference type="AlphaFoldDB" id="A0A0M3IGZ5"/>
<reference evidence="3" key="1">
    <citation type="submission" date="2017-02" db="UniProtKB">
        <authorList>
            <consortium name="WormBaseParasite"/>
        </authorList>
    </citation>
    <scope>IDENTIFICATION</scope>
</reference>
<accession>A0A0M3IGZ5</accession>
<dbReference type="Proteomes" id="UP000036681">
    <property type="component" value="Unplaced"/>
</dbReference>
<protein>
    <submittedName>
        <fullName evidence="3">Secreted protein</fullName>
    </submittedName>
</protein>
<keyword evidence="1" id="KW-1133">Transmembrane helix</keyword>
<feature type="transmembrane region" description="Helical" evidence="1">
    <location>
        <begin position="49"/>
        <end position="73"/>
    </location>
</feature>
<dbReference type="WBParaSite" id="ALUE_0001762801-mRNA-1">
    <property type="protein sequence ID" value="ALUE_0001762801-mRNA-1"/>
    <property type="gene ID" value="ALUE_0001762801"/>
</dbReference>
<evidence type="ECO:0000256" key="1">
    <source>
        <dbReference type="SAM" id="Phobius"/>
    </source>
</evidence>